<dbReference type="Ensembl" id="ENSONIT00000023189.2">
    <property type="protein sequence ID" value="ENSONIP00000023169.2"/>
    <property type="gene ID" value="ENSONIG00000041580.1"/>
</dbReference>
<keyword evidence="8" id="KW-1133">Transmembrane helix</keyword>
<evidence type="ECO:0000256" key="8">
    <source>
        <dbReference type="SAM" id="Phobius"/>
    </source>
</evidence>
<dbReference type="SMART" id="SM00409">
    <property type="entry name" value="IG"/>
    <property type="match status" value="2"/>
</dbReference>
<feature type="signal peptide" evidence="9">
    <location>
        <begin position="1"/>
        <end position="16"/>
    </location>
</feature>
<dbReference type="PANTHER" id="PTHR19433">
    <property type="entry name" value="T-CELL RECEPTOR ALPHA CHAIN V REGION-RELATED"/>
    <property type="match status" value="1"/>
</dbReference>
<dbReference type="OMA" id="MCMTRKK"/>
<dbReference type="AlphaFoldDB" id="I3KPX4"/>
<dbReference type="InterPro" id="IPR003599">
    <property type="entry name" value="Ig_sub"/>
</dbReference>
<dbReference type="GO" id="GO:0009617">
    <property type="term" value="P:response to bacterium"/>
    <property type="evidence" value="ECO:0007669"/>
    <property type="project" value="TreeGrafter"/>
</dbReference>
<evidence type="ECO:0000256" key="3">
    <source>
        <dbReference type="ARBA" id="ARBA00022729"/>
    </source>
</evidence>
<proteinExistence type="predicted"/>
<name>I3KPX4_ORENI</name>
<dbReference type="InterPro" id="IPR052051">
    <property type="entry name" value="TCR_complex_component"/>
</dbReference>
<sequence>MTHLIFVVYLIRVCVGITAQGAELHSSLHQETDFVSADIGDEVTLHCSYEGEAARLYWYKQTLGQKPRLISTYYRYEGNGIFYNEFKSNPRFTLVTGISKNHLKITDLCVSDSAIYYCATSFTFILEFTKETYLNVKGSSLDIQTFVLQSVSEPIQPGGSVTLNCSVHTGTCEEDHKVYWFKDSEESHPGLIYTHGGRNDQCKKKSQAQAHTCVYSLPMKNLNVSHVGSYYCAVALCGRLLFGNGTKLNVEDEGDTLLLLYFWRGVSAFTSILSVLLASLMCVMSKKNSSTYTGKWFNISYVCFLSSSEYEIILTQFYVFQILQQKTPPFSKQMVTKKEATCISNL</sequence>
<dbReference type="HOGENOM" id="CLU_055459_0_0_1"/>
<dbReference type="SUPFAM" id="SSF48726">
    <property type="entry name" value="Immunoglobulin"/>
    <property type="match status" value="2"/>
</dbReference>
<dbReference type="SMART" id="SM00406">
    <property type="entry name" value="IGv"/>
    <property type="match status" value="2"/>
</dbReference>
<keyword evidence="12" id="KW-1185">Reference proteome</keyword>
<dbReference type="Pfam" id="PF07686">
    <property type="entry name" value="V-set"/>
    <property type="match status" value="2"/>
</dbReference>
<dbReference type="InterPro" id="IPR013783">
    <property type="entry name" value="Ig-like_fold"/>
</dbReference>
<evidence type="ECO:0000256" key="4">
    <source>
        <dbReference type="ARBA" id="ARBA00022859"/>
    </source>
</evidence>
<keyword evidence="7" id="KW-0325">Glycoprotein</keyword>
<dbReference type="InterPro" id="IPR013106">
    <property type="entry name" value="Ig_V-set"/>
</dbReference>
<dbReference type="PROSITE" id="PS50835">
    <property type="entry name" value="IG_LIKE"/>
    <property type="match status" value="2"/>
</dbReference>
<evidence type="ECO:0000256" key="6">
    <source>
        <dbReference type="ARBA" id="ARBA00023157"/>
    </source>
</evidence>
<comment type="subcellular location">
    <subcellularLocation>
        <location evidence="1">Cell membrane</location>
    </subcellularLocation>
</comment>
<evidence type="ECO:0000313" key="11">
    <source>
        <dbReference type="Ensembl" id="ENSONIP00000023169.2"/>
    </source>
</evidence>
<evidence type="ECO:0000256" key="2">
    <source>
        <dbReference type="ARBA" id="ARBA00022475"/>
    </source>
</evidence>
<feature type="domain" description="Ig-like" evidence="10">
    <location>
        <begin position="144"/>
        <end position="234"/>
    </location>
</feature>
<feature type="transmembrane region" description="Helical" evidence="8">
    <location>
        <begin position="261"/>
        <end position="283"/>
    </location>
</feature>
<evidence type="ECO:0000313" key="12">
    <source>
        <dbReference type="Proteomes" id="UP000005207"/>
    </source>
</evidence>
<reference evidence="11" key="3">
    <citation type="submission" date="2025-09" db="UniProtKB">
        <authorList>
            <consortium name="Ensembl"/>
        </authorList>
    </citation>
    <scope>IDENTIFICATION</scope>
</reference>
<feature type="chain" id="PRO_5025525938" description="Ig-like domain-containing protein" evidence="9">
    <location>
        <begin position="17"/>
        <end position="346"/>
    </location>
</feature>
<accession>I3KPX4</accession>
<organism evidence="11 12">
    <name type="scientific">Oreochromis niloticus</name>
    <name type="common">Nile tilapia</name>
    <name type="synonym">Tilapia nilotica</name>
    <dbReference type="NCBI Taxonomy" id="8128"/>
    <lineage>
        <taxon>Eukaryota</taxon>
        <taxon>Metazoa</taxon>
        <taxon>Chordata</taxon>
        <taxon>Craniata</taxon>
        <taxon>Vertebrata</taxon>
        <taxon>Euteleostomi</taxon>
        <taxon>Actinopterygii</taxon>
        <taxon>Neopterygii</taxon>
        <taxon>Teleostei</taxon>
        <taxon>Neoteleostei</taxon>
        <taxon>Acanthomorphata</taxon>
        <taxon>Ovalentaria</taxon>
        <taxon>Cichlomorphae</taxon>
        <taxon>Cichliformes</taxon>
        <taxon>Cichlidae</taxon>
        <taxon>African cichlids</taxon>
        <taxon>Pseudocrenilabrinae</taxon>
        <taxon>Oreochromini</taxon>
        <taxon>Oreochromis</taxon>
    </lineage>
</organism>
<keyword evidence="2" id="KW-1003">Cell membrane</keyword>
<evidence type="ECO:0000256" key="7">
    <source>
        <dbReference type="ARBA" id="ARBA00023180"/>
    </source>
</evidence>
<dbReference type="Gene3D" id="2.60.40.10">
    <property type="entry name" value="Immunoglobulins"/>
    <property type="match status" value="2"/>
</dbReference>
<dbReference type="InParanoid" id="I3KPX4"/>
<evidence type="ECO:0000259" key="10">
    <source>
        <dbReference type="PROSITE" id="PS50835"/>
    </source>
</evidence>
<protein>
    <recommendedName>
        <fullName evidence="10">Ig-like domain-containing protein</fullName>
    </recommendedName>
</protein>
<dbReference type="GeneTree" id="ENSGT00940000162676"/>
<dbReference type="PANTHER" id="PTHR19433:SF127">
    <property type="entry name" value="NITR9"/>
    <property type="match status" value="1"/>
</dbReference>
<keyword evidence="3 9" id="KW-0732">Signal</keyword>
<dbReference type="Proteomes" id="UP000005207">
    <property type="component" value="Linkage group LG3"/>
</dbReference>
<dbReference type="GO" id="GO:0002376">
    <property type="term" value="P:immune system process"/>
    <property type="evidence" value="ECO:0007669"/>
    <property type="project" value="UniProtKB-KW"/>
</dbReference>
<keyword evidence="5 8" id="KW-0472">Membrane</keyword>
<dbReference type="InterPro" id="IPR036179">
    <property type="entry name" value="Ig-like_dom_sf"/>
</dbReference>
<evidence type="ECO:0000256" key="9">
    <source>
        <dbReference type="SAM" id="SignalP"/>
    </source>
</evidence>
<keyword evidence="6" id="KW-1015">Disulfide bond</keyword>
<evidence type="ECO:0000256" key="1">
    <source>
        <dbReference type="ARBA" id="ARBA00004236"/>
    </source>
</evidence>
<reference evidence="11" key="2">
    <citation type="submission" date="2025-08" db="UniProtKB">
        <authorList>
            <consortium name="Ensembl"/>
        </authorList>
    </citation>
    <scope>IDENTIFICATION</scope>
</reference>
<reference evidence="12" key="1">
    <citation type="submission" date="2012-01" db="EMBL/GenBank/DDBJ databases">
        <title>The Genome Sequence of Oreochromis niloticus (Nile Tilapia).</title>
        <authorList>
            <consortium name="Broad Institute Genome Assembly Team"/>
            <consortium name="Broad Institute Sequencing Platform"/>
            <person name="Di Palma F."/>
            <person name="Johnson J."/>
            <person name="Lander E.S."/>
            <person name="Lindblad-Toh K."/>
        </authorList>
    </citation>
    <scope>NUCLEOTIDE SEQUENCE [LARGE SCALE GENOMIC DNA]</scope>
</reference>
<keyword evidence="4" id="KW-0391">Immunity</keyword>
<keyword evidence="8" id="KW-0812">Transmembrane</keyword>
<feature type="domain" description="Ig-like" evidence="10">
    <location>
        <begin position="40"/>
        <end position="121"/>
    </location>
</feature>
<evidence type="ECO:0000256" key="5">
    <source>
        <dbReference type="ARBA" id="ARBA00023136"/>
    </source>
</evidence>
<dbReference type="InterPro" id="IPR007110">
    <property type="entry name" value="Ig-like_dom"/>
</dbReference>
<dbReference type="GO" id="GO:0005886">
    <property type="term" value="C:plasma membrane"/>
    <property type="evidence" value="ECO:0007669"/>
    <property type="project" value="UniProtKB-SubCell"/>
</dbReference>